<dbReference type="InterPro" id="IPR013655">
    <property type="entry name" value="PAS_fold_3"/>
</dbReference>
<dbReference type="SMART" id="SM00388">
    <property type="entry name" value="HisKA"/>
    <property type="match status" value="1"/>
</dbReference>
<evidence type="ECO:0000256" key="6">
    <source>
        <dbReference type="ARBA" id="ARBA00022692"/>
    </source>
</evidence>
<dbReference type="NCBIfam" id="TIGR00229">
    <property type="entry name" value="sensory_box"/>
    <property type="match status" value="1"/>
</dbReference>
<dbReference type="SMART" id="SM00387">
    <property type="entry name" value="HATPase_c"/>
    <property type="match status" value="1"/>
</dbReference>
<keyword evidence="5" id="KW-0808">Transferase</keyword>
<dbReference type="InterPro" id="IPR005467">
    <property type="entry name" value="His_kinase_dom"/>
</dbReference>
<evidence type="ECO:0000259" key="11">
    <source>
        <dbReference type="PROSITE" id="PS50112"/>
    </source>
</evidence>
<keyword evidence="8" id="KW-1133">Transmembrane helix</keyword>
<dbReference type="Gene3D" id="1.10.287.130">
    <property type="match status" value="1"/>
</dbReference>
<evidence type="ECO:0000259" key="13">
    <source>
        <dbReference type="PROSITE" id="PS50839"/>
    </source>
</evidence>
<protein>
    <recommendedName>
        <fullName evidence="3">histidine kinase</fullName>
        <ecNumber evidence="3">2.7.13.3</ecNumber>
    </recommendedName>
</protein>
<dbReference type="InterPro" id="IPR000700">
    <property type="entry name" value="PAS-assoc_C"/>
</dbReference>
<reference evidence="14 15" key="2">
    <citation type="journal article" date="2016" name="Genome Announc.">
        <title>Complete Genome Sequence of Algoriphagus sp. Strain M8-2, Isolated from a Brackish Lake.</title>
        <authorList>
            <person name="Muraguchi Y."/>
            <person name="Kushimoto K."/>
            <person name="Ohtsubo Y."/>
            <person name="Suzuki T."/>
            <person name="Dohra H."/>
            <person name="Kimbara K."/>
            <person name="Shintani M."/>
        </authorList>
    </citation>
    <scope>NUCLEOTIDE SEQUENCE [LARGE SCALE GENOMIC DNA]</scope>
    <source>
        <strain evidence="14 15">M8-2</strain>
    </source>
</reference>
<dbReference type="Proteomes" id="UP000073816">
    <property type="component" value="Chromosome"/>
</dbReference>
<dbReference type="InterPro" id="IPR003661">
    <property type="entry name" value="HisK_dim/P_dom"/>
</dbReference>
<evidence type="ECO:0000256" key="9">
    <source>
        <dbReference type="ARBA" id="ARBA00023136"/>
    </source>
</evidence>
<evidence type="ECO:0000256" key="1">
    <source>
        <dbReference type="ARBA" id="ARBA00000085"/>
    </source>
</evidence>
<dbReference type="Gene3D" id="3.30.565.10">
    <property type="entry name" value="Histidine kinase-like ATPase, C-terminal domain"/>
    <property type="match status" value="1"/>
</dbReference>
<proteinExistence type="predicted"/>
<feature type="domain" description="PAC" evidence="12">
    <location>
        <begin position="379"/>
        <end position="431"/>
    </location>
</feature>
<keyword evidence="7" id="KW-0418">Kinase</keyword>
<dbReference type="InterPro" id="IPR036097">
    <property type="entry name" value="HisK_dim/P_sf"/>
</dbReference>
<dbReference type="SUPFAM" id="SSF47384">
    <property type="entry name" value="Homodimeric domain of signal transducing histidine kinase"/>
    <property type="match status" value="1"/>
</dbReference>
<dbReference type="InterPro" id="IPR006189">
    <property type="entry name" value="CHASE_dom"/>
</dbReference>
<dbReference type="SMART" id="SM01079">
    <property type="entry name" value="CHASE"/>
    <property type="match status" value="1"/>
</dbReference>
<evidence type="ECO:0000313" key="15">
    <source>
        <dbReference type="Proteomes" id="UP000073816"/>
    </source>
</evidence>
<keyword evidence="15" id="KW-1185">Reference proteome</keyword>
<dbReference type="STRING" id="1727163.AO498_13015"/>
<comment type="subcellular location">
    <subcellularLocation>
        <location evidence="2">Membrane</location>
    </subcellularLocation>
</comment>
<dbReference type="EC" id="2.7.13.3" evidence="3"/>
<dbReference type="InterPro" id="IPR036890">
    <property type="entry name" value="HATPase_C_sf"/>
</dbReference>
<evidence type="ECO:0000313" key="14">
    <source>
        <dbReference type="EMBL" id="AMQ57361.1"/>
    </source>
</evidence>
<dbReference type="Pfam" id="PF02518">
    <property type="entry name" value="HATPase_c"/>
    <property type="match status" value="1"/>
</dbReference>
<dbReference type="Gene3D" id="3.30.450.20">
    <property type="entry name" value="PAS domain"/>
    <property type="match status" value="1"/>
</dbReference>
<dbReference type="SUPFAM" id="SSF55874">
    <property type="entry name" value="ATPase domain of HSP90 chaperone/DNA topoisomerase II/histidine kinase"/>
    <property type="match status" value="1"/>
</dbReference>
<dbReference type="PROSITE" id="PS50109">
    <property type="entry name" value="HIS_KIN"/>
    <property type="match status" value="1"/>
</dbReference>
<dbReference type="GO" id="GO:0000155">
    <property type="term" value="F:phosphorelay sensor kinase activity"/>
    <property type="evidence" value="ECO:0007669"/>
    <property type="project" value="InterPro"/>
</dbReference>
<dbReference type="SUPFAM" id="SSF55785">
    <property type="entry name" value="PYP-like sensor domain (PAS domain)"/>
    <property type="match status" value="1"/>
</dbReference>
<dbReference type="KEGG" id="alm:AO498_13015"/>
<feature type="domain" description="Histidine kinase" evidence="10">
    <location>
        <begin position="449"/>
        <end position="663"/>
    </location>
</feature>
<dbReference type="OrthoDB" id="905895at2"/>
<evidence type="ECO:0000256" key="8">
    <source>
        <dbReference type="ARBA" id="ARBA00022989"/>
    </source>
</evidence>
<gene>
    <name evidence="14" type="ORF">AO498_13015</name>
</gene>
<reference evidence="15" key="1">
    <citation type="submission" date="2015-09" db="EMBL/GenBank/DDBJ databases">
        <title>Complete sequence of Algoriphagus sp. M8-2.</title>
        <authorList>
            <person name="Shintani M."/>
        </authorList>
    </citation>
    <scope>NUCLEOTIDE SEQUENCE [LARGE SCALE GENOMIC DNA]</scope>
    <source>
        <strain evidence="15">M8-2</strain>
    </source>
</reference>
<evidence type="ECO:0000256" key="4">
    <source>
        <dbReference type="ARBA" id="ARBA00022553"/>
    </source>
</evidence>
<dbReference type="InterPro" id="IPR000014">
    <property type="entry name" value="PAS"/>
</dbReference>
<feature type="domain" description="PAS" evidence="11">
    <location>
        <begin position="303"/>
        <end position="375"/>
    </location>
</feature>
<dbReference type="PATRIC" id="fig|1727163.4.peg.2717"/>
<accession>A0A142EQF6</accession>
<dbReference type="Pfam" id="PF00512">
    <property type="entry name" value="HisKA"/>
    <property type="match status" value="1"/>
</dbReference>
<evidence type="ECO:0000259" key="10">
    <source>
        <dbReference type="PROSITE" id="PS50109"/>
    </source>
</evidence>
<dbReference type="CDD" id="cd00130">
    <property type="entry name" value="PAS"/>
    <property type="match status" value="1"/>
</dbReference>
<dbReference type="SMART" id="SM00091">
    <property type="entry name" value="PAS"/>
    <property type="match status" value="1"/>
</dbReference>
<sequence length="669" mass="75833">MERLIKPIFSRFTKKPLVSGLFVFLIVLFSTQFLSFREYQIRIIQEREIVNQKLIEARNSLDESIHDGIAAAEVLSILVEFIDPVKDFDSIAGRILSMNPKVDVIQYLDSTGTIVAIYPLEGNEKALGFNPLLDSANREEFEETLRRKRIYFSGPQMLVQGGAGIIGRQPIYNEKGDFVGIAAVIIHLEDLMTELNLADLDSSKFGIHLSKLIPNQGSTGNFFEKLPETDLKNSHTINSFIPEGNWMLWVWGKDSFALKQTLPAIILRFLAAIILGILVWRLAKIPSILEQKVDEKSHELIMANERFELATKATSDMIWDWDLVTQVTYRSDQFKELLGYEPNETTNASSFWEDLIHPDDYPKVIKNMAEFLNSDNSYWSQEFRIQKIDGSYLYVLDKGFAIRDSSGKALRIIGATQDISLQKKAENDLIEANLKLGNANQELQAFASVASHDMKEPLRMISSFMSLLQTKYADTLDDKAQQYIRFAVDGAKRLTQMINDILEYSRIGFDPDMFEMISIKDLVEEVIKLKSDVISNSGVKFDIGPLPTINTIRVPIKIVFQNLIGNAIKYITPGQEILITIQARELEDYWEFAVKDNGIGIDPQYLEQIFDLLKRLHPKSQYPGTGMGLSTCRKIVTQFGGKIWAESSPGNGSTFFFTLKKVSPTTNSH</sequence>
<dbReference type="InterPro" id="IPR003594">
    <property type="entry name" value="HATPase_dom"/>
</dbReference>
<dbReference type="FunFam" id="3.30.565.10:FF:000006">
    <property type="entry name" value="Sensor histidine kinase WalK"/>
    <property type="match status" value="1"/>
</dbReference>
<dbReference type="CDD" id="cd00082">
    <property type="entry name" value="HisKA"/>
    <property type="match status" value="1"/>
</dbReference>
<dbReference type="Pfam" id="PF08447">
    <property type="entry name" value="PAS_3"/>
    <property type="match status" value="1"/>
</dbReference>
<dbReference type="Pfam" id="PF03924">
    <property type="entry name" value="CHASE"/>
    <property type="match status" value="1"/>
</dbReference>
<dbReference type="PROSITE" id="PS50113">
    <property type="entry name" value="PAC"/>
    <property type="match status" value="1"/>
</dbReference>
<dbReference type="InterPro" id="IPR001610">
    <property type="entry name" value="PAC"/>
</dbReference>
<name>A0A142EQF6_9BACT</name>
<keyword evidence="4" id="KW-0597">Phosphoprotein</keyword>
<evidence type="ECO:0000256" key="5">
    <source>
        <dbReference type="ARBA" id="ARBA00022679"/>
    </source>
</evidence>
<dbReference type="PROSITE" id="PS50839">
    <property type="entry name" value="CHASE"/>
    <property type="match status" value="1"/>
</dbReference>
<dbReference type="InterPro" id="IPR004358">
    <property type="entry name" value="Sig_transdc_His_kin-like_C"/>
</dbReference>
<dbReference type="CDD" id="cd18773">
    <property type="entry name" value="PDC1_HK_sensor"/>
    <property type="match status" value="1"/>
</dbReference>
<dbReference type="RefSeq" id="WP_067548434.1">
    <property type="nucleotide sequence ID" value="NZ_CP012836.1"/>
</dbReference>
<evidence type="ECO:0000256" key="2">
    <source>
        <dbReference type="ARBA" id="ARBA00004370"/>
    </source>
</evidence>
<evidence type="ECO:0000259" key="12">
    <source>
        <dbReference type="PROSITE" id="PS50113"/>
    </source>
</evidence>
<dbReference type="PRINTS" id="PR00344">
    <property type="entry name" value="BCTRLSENSOR"/>
</dbReference>
<dbReference type="AlphaFoldDB" id="A0A142EQF6"/>
<keyword evidence="6" id="KW-0812">Transmembrane</keyword>
<evidence type="ECO:0000256" key="3">
    <source>
        <dbReference type="ARBA" id="ARBA00012438"/>
    </source>
</evidence>
<dbReference type="InterPro" id="IPR035965">
    <property type="entry name" value="PAS-like_dom_sf"/>
</dbReference>
<feature type="domain" description="CHASE" evidence="13">
    <location>
        <begin position="114"/>
        <end position="200"/>
    </location>
</feature>
<dbReference type="PROSITE" id="PS50112">
    <property type="entry name" value="PAS"/>
    <property type="match status" value="1"/>
</dbReference>
<organism evidence="14 15">
    <name type="scientific">Algoriphagus sanaruensis</name>
    <dbReference type="NCBI Taxonomy" id="1727163"/>
    <lineage>
        <taxon>Bacteria</taxon>
        <taxon>Pseudomonadati</taxon>
        <taxon>Bacteroidota</taxon>
        <taxon>Cytophagia</taxon>
        <taxon>Cytophagales</taxon>
        <taxon>Cyclobacteriaceae</taxon>
        <taxon>Algoriphagus</taxon>
    </lineage>
</organism>
<dbReference type="EMBL" id="CP012836">
    <property type="protein sequence ID" value="AMQ57361.1"/>
    <property type="molecule type" value="Genomic_DNA"/>
</dbReference>
<comment type="catalytic activity">
    <reaction evidence="1">
        <text>ATP + protein L-histidine = ADP + protein N-phospho-L-histidine.</text>
        <dbReference type="EC" id="2.7.13.3"/>
    </reaction>
</comment>
<dbReference type="SMART" id="SM00086">
    <property type="entry name" value="PAC"/>
    <property type="match status" value="1"/>
</dbReference>
<dbReference type="Gene3D" id="3.30.450.350">
    <property type="entry name" value="CHASE domain"/>
    <property type="match status" value="1"/>
</dbReference>
<evidence type="ECO:0000256" key="7">
    <source>
        <dbReference type="ARBA" id="ARBA00022777"/>
    </source>
</evidence>
<dbReference type="GO" id="GO:0016020">
    <property type="term" value="C:membrane"/>
    <property type="evidence" value="ECO:0007669"/>
    <property type="project" value="UniProtKB-SubCell"/>
</dbReference>
<keyword evidence="9" id="KW-0472">Membrane</keyword>
<dbReference type="PANTHER" id="PTHR43304">
    <property type="entry name" value="PHYTOCHROME-LIKE PROTEIN CPH1"/>
    <property type="match status" value="1"/>
</dbReference>
<dbReference type="InterPro" id="IPR042240">
    <property type="entry name" value="CHASE_sf"/>
</dbReference>
<dbReference type="InterPro" id="IPR052162">
    <property type="entry name" value="Sensor_kinase/Photoreceptor"/>
</dbReference>
<dbReference type="PANTHER" id="PTHR43304:SF1">
    <property type="entry name" value="PAC DOMAIN-CONTAINING PROTEIN"/>
    <property type="match status" value="1"/>
</dbReference>